<dbReference type="EMBL" id="CP060828">
    <property type="protein sequence ID" value="QNP71528.1"/>
    <property type="molecule type" value="Genomic_DNA"/>
</dbReference>
<organism evidence="1 2">
    <name type="scientific">Streptomyces roseirectus</name>
    <dbReference type="NCBI Taxonomy" id="2768066"/>
    <lineage>
        <taxon>Bacteria</taxon>
        <taxon>Bacillati</taxon>
        <taxon>Actinomycetota</taxon>
        <taxon>Actinomycetes</taxon>
        <taxon>Kitasatosporales</taxon>
        <taxon>Streptomycetaceae</taxon>
        <taxon>Streptomyces</taxon>
    </lineage>
</organism>
<dbReference type="KEGG" id="sroi:IAG44_20245"/>
<evidence type="ECO:0000313" key="1">
    <source>
        <dbReference type="EMBL" id="QNP71528.1"/>
    </source>
</evidence>
<sequence length="206" mass="23868">MLRSGDRWWRRAAESMRRHRATAAARRALRAECRSQLACMPVPRPFTLEGLISGIEAARNRRIKLVPVPDHLLANTDVCGLWLQLDDVPVDLILHVEGTTSFHRQRIILHELAHIWCDDTTEANFEELARLLPDFPPATLRRLLTRGRVMARHRYDSPTERRAEMLADLLHQEAYATEHIDDPTLRHLAEDLTHTPHTSRKPRVRL</sequence>
<protein>
    <recommendedName>
        <fullName evidence="3">IrrE N-terminal-like domain-containing protein</fullName>
    </recommendedName>
</protein>
<reference evidence="1 2" key="1">
    <citation type="submission" date="2020-08" db="EMBL/GenBank/DDBJ databases">
        <title>A novel species.</title>
        <authorList>
            <person name="Gao J."/>
        </authorList>
    </citation>
    <scope>NUCLEOTIDE SEQUENCE [LARGE SCALE GENOMIC DNA]</scope>
    <source>
        <strain evidence="1 2">CRXT-G-22</strain>
    </source>
</reference>
<proteinExistence type="predicted"/>
<accession>A0A7H0IFG2</accession>
<evidence type="ECO:0008006" key="3">
    <source>
        <dbReference type="Google" id="ProtNLM"/>
    </source>
</evidence>
<dbReference type="Proteomes" id="UP000516052">
    <property type="component" value="Chromosome"/>
</dbReference>
<evidence type="ECO:0000313" key="2">
    <source>
        <dbReference type="Proteomes" id="UP000516052"/>
    </source>
</evidence>
<dbReference type="AlphaFoldDB" id="A0A7H0IFG2"/>
<name>A0A7H0IFG2_9ACTN</name>
<gene>
    <name evidence="1" type="ORF">IAG44_20245</name>
</gene>
<keyword evidence="2" id="KW-1185">Reference proteome</keyword>